<dbReference type="SUPFAM" id="SSF51735">
    <property type="entry name" value="NAD(P)-binding Rossmann-fold domains"/>
    <property type="match status" value="1"/>
</dbReference>
<sequence>MTTPIPSVTKTWRSTPYPAISPTRPENSAKGKSIVITGGGTGIGASIEHAFAVAGSTEIAILGRRQTKLSETAQAIQTAIPDTKILTLSTDVTDVASVNNPFGEIMRTFGRVDVLVNNTGAISAFAPAATSDLADWWAAYETNVKGSLIVAQVFLRTARKGSILLNITTGLVHMPAVIPGMSAYVSSKLATAKLFDYIASENPDIHVVNLQPGAIETDLNSQAPVFDHRRFLLHCSPSTIADERYCSRSPRAHWIIWIVIPGVGLG</sequence>
<dbReference type="InterPro" id="IPR036291">
    <property type="entry name" value="NAD(P)-bd_dom_sf"/>
</dbReference>
<evidence type="ECO:0000256" key="2">
    <source>
        <dbReference type="ARBA" id="ARBA00023002"/>
    </source>
</evidence>
<keyword evidence="5" id="KW-1185">Reference proteome</keyword>
<dbReference type="STRING" id="1149755.A0A2J6RQV5"/>
<feature type="compositionally biased region" description="Polar residues" evidence="3">
    <location>
        <begin position="1"/>
        <end position="14"/>
    </location>
</feature>
<comment type="similarity">
    <text evidence="1">Belongs to the short-chain dehydrogenases/reductases (SDR) family.</text>
</comment>
<dbReference type="CDD" id="cd05233">
    <property type="entry name" value="SDR_c"/>
    <property type="match status" value="1"/>
</dbReference>
<dbReference type="Gene3D" id="3.40.50.720">
    <property type="entry name" value="NAD(P)-binding Rossmann-like Domain"/>
    <property type="match status" value="1"/>
</dbReference>
<organism evidence="4 5">
    <name type="scientific">Hyaloscypha variabilis (strain UAMH 11265 / GT02V1 / F)</name>
    <name type="common">Meliniomyces variabilis</name>
    <dbReference type="NCBI Taxonomy" id="1149755"/>
    <lineage>
        <taxon>Eukaryota</taxon>
        <taxon>Fungi</taxon>
        <taxon>Dikarya</taxon>
        <taxon>Ascomycota</taxon>
        <taxon>Pezizomycotina</taxon>
        <taxon>Leotiomycetes</taxon>
        <taxon>Helotiales</taxon>
        <taxon>Hyaloscyphaceae</taxon>
        <taxon>Hyaloscypha</taxon>
        <taxon>Hyaloscypha variabilis</taxon>
    </lineage>
</organism>
<dbReference type="PANTHER" id="PTHR42901">
    <property type="entry name" value="ALCOHOL DEHYDROGENASE"/>
    <property type="match status" value="1"/>
</dbReference>
<dbReference type="AlphaFoldDB" id="A0A2J6RQV5"/>
<gene>
    <name evidence="4" type="ORF">L207DRAFT_512331</name>
</gene>
<accession>A0A2J6RQV5</accession>
<feature type="region of interest" description="Disordered" evidence="3">
    <location>
        <begin position="1"/>
        <end position="30"/>
    </location>
</feature>
<dbReference type="PRINTS" id="PR00081">
    <property type="entry name" value="GDHRDH"/>
</dbReference>
<evidence type="ECO:0000313" key="4">
    <source>
        <dbReference type="EMBL" id="PMD40901.1"/>
    </source>
</evidence>
<protein>
    <submittedName>
        <fullName evidence="4">NAD(P)-binding protein</fullName>
    </submittedName>
</protein>
<dbReference type="PANTHER" id="PTHR42901:SF1">
    <property type="entry name" value="ALCOHOL DEHYDROGENASE"/>
    <property type="match status" value="1"/>
</dbReference>
<proteinExistence type="inferred from homology"/>
<dbReference type="Proteomes" id="UP000235786">
    <property type="component" value="Unassembled WGS sequence"/>
</dbReference>
<dbReference type="InterPro" id="IPR002347">
    <property type="entry name" value="SDR_fam"/>
</dbReference>
<dbReference type="EMBL" id="KZ613945">
    <property type="protein sequence ID" value="PMD40901.1"/>
    <property type="molecule type" value="Genomic_DNA"/>
</dbReference>
<dbReference type="Pfam" id="PF00106">
    <property type="entry name" value="adh_short"/>
    <property type="match status" value="1"/>
</dbReference>
<keyword evidence="2" id="KW-0560">Oxidoreductase</keyword>
<dbReference type="GO" id="GO:0016491">
    <property type="term" value="F:oxidoreductase activity"/>
    <property type="evidence" value="ECO:0007669"/>
    <property type="project" value="UniProtKB-KW"/>
</dbReference>
<evidence type="ECO:0000313" key="5">
    <source>
        <dbReference type="Proteomes" id="UP000235786"/>
    </source>
</evidence>
<dbReference type="OrthoDB" id="1933717at2759"/>
<evidence type="ECO:0000256" key="3">
    <source>
        <dbReference type="SAM" id="MobiDB-lite"/>
    </source>
</evidence>
<reference evidence="4 5" key="1">
    <citation type="submission" date="2016-04" db="EMBL/GenBank/DDBJ databases">
        <title>A degradative enzymes factory behind the ericoid mycorrhizal symbiosis.</title>
        <authorList>
            <consortium name="DOE Joint Genome Institute"/>
            <person name="Martino E."/>
            <person name="Morin E."/>
            <person name="Grelet G."/>
            <person name="Kuo A."/>
            <person name="Kohler A."/>
            <person name="Daghino S."/>
            <person name="Barry K."/>
            <person name="Choi C."/>
            <person name="Cichocki N."/>
            <person name="Clum A."/>
            <person name="Copeland A."/>
            <person name="Hainaut M."/>
            <person name="Haridas S."/>
            <person name="Labutti K."/>
            <person name="Lindquist E."/>
            <person name="Lipzen A."/>
            <person name="Khouja H.-R."/>
            <person name="Murat C."/>
            <person name="Ohm R."/>
            <person name="Olson A."/>
            <person name="Spatafora J."/>
            <person name="Veneault-Fourrey C."/>
            <person name="Henrissat B."/>
            <person name="Grigoriev I."/>
            <person name="Martin F."/>
            <person name="Perotto S."/>
        </authorList>
    </citation>
    <scope>NUCLEOTIDE SEQUENCE [LARGE SCALE GENOMIC DNA]</scope>
    <source>
        <strain evidence="4 5">F</strain>
    </source>
</reference>
<name>A0A2J6RQV5_HYAVF</name>
<evidence type="ECO:0000256" key="1">
    <source>
        <dbReference type="ARBA" id="ARBA00006484"/>
    </source>
</evidence>